<dbReference type="AlphaFoldDB" id="A0AAJ2PP67"/>
<proteinExistence type="predicted"/>
<evidence type="ECO:0000256" key="1">
    <source>
        <dbReference type="SAM" id="MobiDB-lite"/>
    </source>
</evidence>
<sequence>MERQRLVDLAGDFLDGHPPRLGLPPLPQPGDDFLLRPAEDRVGGQRNAHRHRLGRVIGGSGHGPTVSTAAAS</sequence>
<dbReference type="RefSeq" id="WP_319691335.1">
    <property type="nucleotide sequence ID" value="NZ_JARAWN010000056.1"/>
</dbReference>
<feature type="region of interest" description="Disordered" evidence="1">
    <location>
        <begin position="42"/>
        <end position="72"/>
    </location>
</feature>
<comment type="caution">
    <text evidence="2">The sequence shown here is derived from an EMBL/GenBank/DDBJ whole genome shotgun (WGS) entry which is preliminary data.</text>
</comment>
<dbReference type="Proteomes" id="UP001273589">
    <property type="component" value="Unassembled WGS sequence"/>
</dbReference>
<protein>
    <submittedName>
        <fullName evidence="2">Uncharacterized protein</fullName>
    </submittedName>
</protein>
<accession>A0AAJ2PP67</accession>
<organism evidence="2 3">
    <name type="scientific">Streptomyces europaeiscabiei</name>
    <dbReference type="NCBI Taxonomy" id="146819"/>
    <lineage>
        <taxon>Bacteria</taxon>
        <taxon>Bacillati</taxon>
        <taxon>Actinomycetota</taxon>
        <taxon>Actinomycetes</taxon>
        <taxon>Kitasatosporales</taxon>
        <taxon>Streptomycetaceae</taxon>
        <taxon>Streptomyces</taxon>
    </lineage>
</organism>
<gene>
    <name evidence="2" type="ORF">PV367_12505</name>
</gene>
<evidence type="ECO:0000313" key="3">
    <source>
        <dbReference type="Proteomes" id="UP001273589"/>
    </source>
</evidence>
<name>A0AAJ2PP67_9ACTN</name>
<dbReference type="EMBL" id="JARAWN010000056">
    <property type="protein sequence ID" value="MDX3130596.1"/>
    <property type="molecule type" value="Genomic_DNA"/>
</dbReference>
<reference evidence="2" key="1">
    <citation type="journal article" date="2023" name="Microb. Genom.">
        <title>Mesoterricola silvestris gen. nov., sp. nov., Mesoterricola sediminis sp. nov., Geothrix oryzae sp. nov., Geothrix edaphica sp. nov., Geothrix rubra sp. nov., and Geothrix limicola sp. nov., six novel members of Acidobacteriota isolated from soils.</title>
        <authorList>
            <person name="Weisberg A.J."/>
            <person name="Pearce E."/>
            <person name="Kramer C.G."/>
            <person name="Chang J.H."/>
            <person name="Clarke C.R."/>
        </authorList>
    </citation>
    <scope>NUCLEOTIDE SEQUENCE</scope>
    <source>
        <strain evidence="2">ND06-05F</strain>
    </source>
</reference>
<evidence type="ECO:0000313" key="2">
    <source>
        <dbReference type="EMBL" id="MDX3130596.1"/>
    </source>
</evidence>